<evidence type="ECO:0000313" key="1">
    <source>
        <dbReference type="EMBL" id="MBX67783.1"/>
    </source>
</evidence>
<accession>A0A2P2QLC4</accession>
<dbReference type="EMBL" id="GGEC01087299">
    <property type="protein sequence ID" value="MBX67783.1"/>
    <property type="molecule type" value="Transcribed_RNA"/>
</dbReference>
<dbReference type="AlphaFoldDB" id="A0A2P2QLC4"/>
<name>A0A2P2QLC4_RHIMU</name>
<protein>
    <submittedName>
        <fullName evidence="1">Uncharacterized protein</fullName>
    </submittedName>
</protein>
<organism evidence="1">
    <name type="scientific">Rhizophora mucronata</name>
    <name type="common">Asiatic mangrove</name>
    <dbReference type="NCBI Taxonomy" id="61149"/>
    <lineage>
        <taxon>Eukaryota</taxon>
        <taxon>Viridiplantae</taxon>
        <taxon>Streptophyta</taxon>
        <taxon>Embryophyta</taxon>
        <taxon>Tracheophyta</taxon>
        <taxon>Spermatophyta</taxon>
        <taxon>Magnoliopsida</taxon>
        <taxon>eudicotyledons</taxon>
        <taxon>Gunneridae</taxon>
        <taxon>Pentapetalae</taxon>
        <taxon>rosids</taxon>
        <taxon>fabids</taxon>
        <taxon>Malpighiales</taxon>
        <taxon>Rhizophoraceae</taxon>
        <taxon>Rhizophora</taxon>
    </lineage>
</organism>
<proteinExistence type="predicted"/>
<reference evidence="1" key="1">
    <citation type="submission" date="2018-02" db="EMBL/GenBank/DDBJ databases">
        <title>Rhizophora mucronata_Transcriptome.</title>
        <authorList>
            <person name="Meera S.P."/>
            <person name="Sreeshan A."/>
            <person name="Augustine A."/>
        </authorList>
    </citation>
    <scope>NUCLEOTIDE SEQUENCE</scope>
    <source>
        <tissue evidence="1">Leaf</tissue>
    </source>
</reference>
<sequence>MLGQESSVSFSIRLGKFGFLRIETKWTELF</sequence>